<accession>A0A6J1DQ19</accession>
<reference evidence="3" key="1">
    <citation type="submission" date="2025-08" db="UniProtKB">
        <authorList>
            <consortium name="RefSeq"/>
        </authorList>
    </citation>
    <scope>IDENTIFICATION</scope>
    <source>
        <strain evidence="3">OHB3-1</strain>
    </source>
</reference>
<gene>
    <name evidence="3" type="primary">LOC111023163</name>
</gene>
<sequence>MCRSTDYQRFPGRLKIKAFFVRFSRPESLKPPPESLTLLYLPRIDEIDGAKIRPDSAALVALQRVVWRKDAVIFGSRERVRASEGARFEVYLREEKVVEGTFRRSEEGEWRLECKGALGGEFAGAAAAEICVDVEEQGAMFEKVVLGVRRMKKRGFSGLEEIPEEREGEVEEADSDGCGDSSEEDDDGCGGDGRENEVEMEVEGVRWAVNLGIWAVCLGVGLLVSKAAHSKKLRPKRII</sequence>
<dbReference type="KEGG" id="mcha:111023163"/>
<dbReference type="OrthoDB" id="1915921at2759"/>
<proteinExistence type="predicted"/>
<dbReference type="PANTHER" id="PTHR37244:SF1">
    <property type="entry name" value="NADP-SPECIFIC GLUTAMATE DEHYDROGENASE"/>
    <property type="match status" value="1"/>
</dbReference>
<feature type="compositionally biased region" description="Acidic residues" evidence="1">
    <location>
        <begin position="161"/>
        <end position="189"/>
    </location>
</feature>
<evidence type="ECO:0000313" key="3">
    <source>
        <dbReference type="RefSeq" id="XP_022156228.1"/>
    </source>
</evidence>
<dbReference type="PANTHER" id="PTHR37244">
    <property type="entry name" value="NADP-SPECIFIC GLUTAMATE DEHYDROGENASE"/>
    <property type="match status" value="1"/>
</dbReference>
<dbReference type="AlphaFoldDB" id="A0A6J1DQ19"/>
<feature type="region of interest" description="Disordered" evidence="1">
    <location>
        <begin position="161"/>
        <end position="195"/>
    </location>
</feature>
<evidence type="ECO:0000313" key="2">
    <source>
        <dbReference type="Proteomes" id="UP000504603"/>
    </source>
</evidence>
<dbReference type="GeneID" id="111023163"/>
<evidence type="ECO:0000256" key="1">
    <source>
        <dbReference type="SAM" id="MobiDB-lite"/>
    </source>
</evidence>
<dbReference type="RefSeq" id="XP_022156228.1">
    <property type="nucleotide sequence ID" value="XM_022300536.1"/>
</dbReference>
<name>A0A6J1DQ19_MOMCH</name>
<organism evidence="2 3">
    <name type="scientific">Momordica charantia</name>
    <name type="common">Bitter gourd</name>
    <name type="synonym">Balsam pear</name>
    <dbReference type="NCBI Taxonomy" id="3673"/>
    <lineage>
        <taxon>Eukaryota</taxon>
        <taxon>Viridiplantae</taxon>
        <taxon>Streptophyta</taxon>
        <taxon>Embryophyta</taxon>
        <taxon>Tracheophyta</taxon>
        <taxon>Spermatophyta</taxon>
        <taxon>Magnoliopsida</taxon>
        <taxon>eudicotyledons</taxon>
        <taxon>Gunneridae</taxon>
        <taxon>Pentapetalae</taxon>
        <taxon>rosids</taxon>
        <taxon>fabids</taxon>
        <taxon>Cucurbitales</taxon>
        <taxon>Cucurbitaceae</taxon>
        <taxon>Momordiceae</taxon>
        <taxon>Momordica</taxon>
    </lineage>
</organism>
<protein>
    <submittedName>
        <fullName evidence="3">Uncharacterized protein LOC111023163</fullName>
    </submittedName>
</protein>
<keyword evidence="2" id="KW-1185">Reference proteome</keyword>
<dbReference type="Proteomes" id="UP000504603">
    <property type="component" value="Unplaced"/>
</dbReference>